<dbReference type="PROSITE" id="PS50943">
    <property type="entry name" value="HTH_CROC1"/>
    <property type="match status" value="1"/>
</dbReference>
<gene>
    <name evidence="2" type="ORF">GGR34_001504</name>
</gene>
<proteinExistence type="predicted"/>
<dbReference type="Gene3D" id="1.10.260.40">
    <property type="entry name" value="lambda repressor-like DNA-binding domains"/>
    <property type="match status" value="1"/>
</dbReference>
<dbReference type="InterPro" id="IPR010982">
    <property type="entry name" value="Lambda_DNA-bd_dom_sf"/>
</dbReference>
<dbReference type="Proteomes" id="UP000519439">
    <property type="component" value="Unassembled WGS sequence"/>
</dbReference>
<evidence type="ECO:0000313" key="3">
    <source>
        <dbReference type="Proteomes" id="UP000519439"/>
    </source>
</evidence>
<protein>
    <submittedName>
        <fullName evidence="2">Transcriptional regulator with XRE-family HTH domain</fullName>
    </submittedName>
</protein>
<feature type="domain" description="HTH cro/C1-type" evidence="1">
    <location>
        <begin position="22"/>
        <end position="57"/>
    </location>
</feature>
<comment type="caution">
    <text evidence="2">The sequence shown here is derived from an EMBL/GenBank/DDBJ whole genome shotgun (WGS) entry which is preliminary data.</text>
</comment>
<evidence type="ECO:0000313" key="2">
    <source>
        <dbReference type="EMBL" id="MBB4039857.1"/>
    </source>
</evidence>
<dbReference type="AlphaFoldDB" id="A0A7W6N7N2"/>
<organism evidence="2 3">
    <name type="scientific">Microvirga flocculans</name>
    <dbReference type="NCBI Taxonomy" id="217168"/>
    <lineage>
        <taxon>Bacteria</taxon>
        <taxon>Pseudomonadati</taxon>
        <taxon>Pseudomonadota</taxon>
        <taxon>Alphaproteobacteria</taxon>
        <taxon>Hyphomicrobiales</taxon>
        <taxon>Methylobacteriaceae</taxon>
        <taxon>Microvirga</taxon>
    </lineage>
</organism>
<dbReference type="GO" id="GO:0003677">
    <property type="term" value="F:DNA binding"/>
    <property type="evidence" value="ECO:0007669"/>
    <property type="project" value="InterPro"/>
</dbReference>
<dbReference type="SUPFAM" id="SSF47413">
    <property type="entry name" value="lambda repressor-like DNA-binding domains"/>
    <property type="match status" value="1"/>
</dbReference>
<accession>A0A7W6N7N2</accession>
<reference evidence="2 3" key="1">
    <citation type="submission" date="2020-08" db="EMBL/GenBank/DDBJ databases">
        <title>Genomic Encyclopedia of Type Strains, Phase IV (KMG-IV): sequencing the most valuable type-strain genomes for metagenomic binning, comparative biology and taxonomic classification.</title>
        <authorList>
            <person name="Goeker M."/>
        </authorList>
    </citation>
    <scope>NUCLEOTIDE SEQUENCE [LARGE SCALE GENOMIC DNA]</scope>
    <source>
        <strain evidence="2 3">DSM 15743</strain>
    </source>
</reference>
<keyword evidence="3" id="KW-1185">Reference proteome</keyword>
<dbReference type="InterPro" id="IPR001387">
    <property type="entry name" value="Cro/C1-type_HTH"/>
</dbReference>
<name>A0A7W6N7N2_9HYPH</name>
<evidence type="ECO:0000259" key="1">
    <source>
        <dbReference type="PROSITE" id="PS50943"/>
    </source>
</evidence>
<dbReference type="CDD" id="cd00093">
    <property type="entry name" value="HTH_XRE"/>
    <property type="match status" value="1"/>
</dbReference>
<dbReference type="EMBL" id="JACIDC010000004">
    <property type="protein sequence ID" value="MBB4039857.1"/>
    <property type="molecule type" value="Genomic_DNA"/>
</dbReference>
<sequence>MNKWYAKWTMKSTVPAELLQQVRERMLALRLTQESVAKACRLSQPHLSKVLSGKIAPGRKTRLLLERWLARAAPEASGGEAEALERIIQELLASRPERRMQIMQLLRLIQTLAQ</sequence>
<dbReference type="Pfam" id="PF01381">
    <property type="entry name" value="HTH_3"/>
    <property type="match status" value="1"/>
</dbReference>